<feature type="transmembrane region" description="Helical" evidence="9">
    <location>
        <begin position="134"/>
        <end position="153"/>
    </location>
</feature>
<evidence type="ECO:0000256" key="8">
    <source>
        <dbReference type="RuleBase" id="RU000688"/>
    </source>
</evidence>
<evidence type="ECO:0000256" key="9">
    <source>
        <dbReference type="SAM" id="Phobius"/>
    </source>
</evidence>
<evidence type="ECO:0000256" key="2">
    <source>
        <dbReference type="ARBA" id="ARBA00022692"/>
    </source>
</evidence>
<dbReference type="PROSITE" id="PS50262">
    <property type="entry name" value="G_PROTEIN_RECEP_F1_2"/>
    <property type="match status" value="1"/>
</dbReference>
<keyword evidence="5 9" id="KW-0472">Membrane</keyword>
<comment type="similarity">
    <text evidence="8">Belongs to the G-protein coupled receptor 1 family.</text>
</comment>
<feature type="domain" description="G-protein coupled receptors family 1 profile" evidence="10">
    <location>
        <begin position="35"/>
        <end position="477"/>
    </location>
</feature>
<feature type="transmembrane region" description="Helical" evidence="9">
    <location>
        <begin position="458"/>
        <end position="480"/>
    </location>
</feature>
<evidence type="ECO:0000256" key="6">
    <source>
        <dbReference type="ARBA" id="ARBA00023170"/>
    </source>
</evidence>
<name>A0ABM4BXY5_HYDVU</name>
<dbReference type="GeneID" id="100213349"/>
<feature type="transmembrane region" description="Helical" evidence="9">
    <location>
        <begin position="56"/>
        <end position="77"/>
    </location>
</feature>
<keyword evidence="11" id="KW-1185">Reference proteome</keyword>
<feature type="transmembrane region" description="Helical" evidence="9">
    <location>
        <begin position="23"/>
        <end position="44"/>
    </location>
</feature>
<comment type="subcellular location">
    <subcellularLocation>
        <location evidence="1">Membrane</location>
        <topology evidence="1">Multi-pass membrane protein</topology>
    </subcellularLocation>
</comment>
<dbReference type="CDD" id="cd00637">
    <property type="entry name" value="7tm_classA_rhodopsin-like"/>
    <property type="match status" value="1"/>
</dbReference>
<dbReference type="Pfam" id="PF00001">
    <property type="entry name" value="7tm_1"/>
    <property type="match status" value="1"/>
</dbReference>
<keyword evidence="4 8" id="KW-0297">G-protein coupled receptor</keyword>
<feature type="transmembrane region" description="Helical" evidence="9">
    <location>
        <begin position="97"/>
        <end position="114"/>
    </location>
</feature>
<dbReference type="PANTHER" id="PTHR45695">
    <property type="entry name" value="LEUCOKININ RECEPTOR-RELATED"/>
    <property type="match status" value="1"/>
</dbReference>
<proteinExistence type="inferred from homology"/>
<dbReference type="InterPro" id="IPR017452">
    <property type="entry name" value="GPCR_Rhodpsn_7TM"/>
</dbReference>
<feature type="transmembrane region" description="Helical" evidence="9">
    <location>
        <begin position="177"/>
        <end position="198"/>
    </location>
</feature>
<evidence type="ECO:0000313" key="13">
    <source>
        <dbReference type="RefSeq" id="XP_065654080.1"/>
    </source>
</evidence>
<organism evidence="11 12">
    <name type="scientific">Hydra vulgaris</name>
    <name type="common">Hydra</name>
    <name type="synonym">Hydra attenuata</name>
    <dbReference type="NCBI Taxonomy" id="6087"/>
    <lineage>
        <taxon>Eukaryota</taxon>
        <taxon>Metazoa</taxon>
        <taxon>Cnidaria</taxon>
        <taxon>Hydrozoa</taxon>
        <taxon>Hydroidolina</taxon>
        <taxon>Anthoathecata</taxon>
        <taxon>Aplanulata</taxon>
        <taxon>Hydridae</taxon>
        <taxon>Hydra</taxon>
    </lineage>
</organism>
<evidence type="ECO:0000259" key="10">
    <source>
        <dbReference type="PROSITE" id="PS50262"/>
    </source>
</evidence>
<reference evidence="12 13" key="1">
    <citation type="submission" date="2025-05" db="UniProtKB">
        <authorList>
            <consortium name="RefSeq"/>
        </authorList>
    </citation>
    <scope>IDENTIFICATION</scope>
</reference>
<keyword evidence="7 8" id="KW-0807">Transducer</keyword>
<accession>A0ABM4BXY5</accession>
<dbReference type="PANTHER" id="PTHR45695:SF9">
    <property type="entry name" value="LEUCOKININ RECEPTOR"/>
    <property type="match status" value="1"/>
</dbReference>
<dbReference type="Proteomes" id="UP001652625">
    <property type="component" value="Chromosome 05"/>
</dbReference>
<dbReference type="InterPro" id="IPR000276">
    <property type="entry name" value="GPCR_Rhodpsn"/>
</dbReference>
<keyword evidence="6 8" id="KW-0675">Receptor</keyword>
<feature type="transmembrane region" description="Helical" evidence="9">
    <location>
        <begin position="422"/>
        <end position="438"/>
    </location>
</feature>
<evidence type="ECO:0000313" key="14">
    <source>
        <dbReference type="RefSeq" id="XP_065654081.1"/>
    </source>
</evidence>
<evidence type="ECO:0000256" key="7">
    <source>
        <dbReference type="ARBA" id="ARBA00023224"/>
    </source>
</evidence>
<keyword evidence="2 8" id="KW-0812">Transmembrane</keyword>
<evidence type="ECO:0000313" key="12">
    <source>
        <dbReference type="RefSeq" id="XP_065654079.1"/>
    </source>
</evidence>
<evidence type="ECO:0000256" key="3">
    <source>
        <dbReference type="ARBA" id="ARBA00022989"/>
    </source>
</evidence>
<dbReference type="RefSeq" id="XP_065654080.1">
    <property type="nucleotide sequence ID" value="XM_065798008.1"/>
</dbReference>
<evidence type="ECO:0000256" key="4">
    <source>
        <dbReference type="ARBA" id="ARBA00023040"/>
    </source>
</evidence>
<dbReference type="PROSITE" id="PS00237">
    <property type="entry name" value="G_PROTEIN_RECEP_F1_1"/>
    <property type="match status" value="1"/>
</dbReference>
<dbReference type="Gene3D" id="1.20.1070.10">
    <property type="entry name" value="Rhodopsin 7-helix transmembrane proteins"/>
    <property type="match status" value="2"/>
</dbReference>
<gene>
    <name evidence="12 13 14" type="primary">LOC100213349</name>
</gene>
<protein>
    <submittedName>
        <fullName evidence="12 13">Uncharacterized protein LOC100213349</fullName>
    </submittedName>
</protein>
<evidence type="ECO:0000256" key="1">
    <source>
        <dbReference type="ARBA" id="ARBA00004141"/>
    </source>
</evidence>
<evidence type="ECO:0000313" key="11">
    <source>
        <dbReference type="Proteomes" id="UP001652625"/>
    </source>
</evidence>
<dbReference type="RefSeq" id="XP_065654079.1">
    <property type="nucleotide sequence ID" value="XM_065798007.1"/>
</dbReference>
<dbReference type="RefSeq" id="XP_065654081.1">
    <property type="nucleotide sequence ID" value="XM_065798009.1"/>
</dbReference>
<keyword evidence="3 9" id="KW-1133">Transmembrane helix</keyword>
<sequence length="504" mass="58080">MFWNATQEVSEVNNPWIQLPYTIIQYIVLILSILGNSLLIITLVRIRKLKKFVDKLIFNLGACNLLMVVVSIPADILLRASNNFPFGLFGCKIINPVSTYAVNTGVFTLMVIAFERWKVVAQPFGLVNKGLRAALIIVTIHGCGLGSIIPYMFTLRLKLKEGKIICEEGWSNDSARVYTVVLFAVQYAVPVPIMLGFYTKAWLIVQNMNITIVKPHSAPSEVSIRNERSSISIFSKCRLNHASVLYKIQENLMNKKMEKLYHLPIPPVQKRNSDTLSKSKGSNLFVHDLASFRNSFQSNKDYMLQCKIIDPKKAIYFPNNIESQFSNKMSNEKNDENIRRFSLGYPKFAKLSLRRFSLNDKDFFKEKKNPLKMQNDVSNFKQNTKSRSNQVLSSCIFPNILIEPSALQHKALQQRFRQSRDLLKTFTVVVTVFVIFMLPNQIYWMTLYFSHISQNECAVNIVYILTYANCVLNPWIYGGLNRTFRKDFKYLLLRISILLKLRKT</sequence>
<evidence type="ECO:0000256" key="5">
    <source>
        <dbReference type="ARBA" id="ARBA00023136"/>
    </source>
</evidence>
<dbReference type="SUPFAM" id="SSF81321">
    <property type="entry name" value="Family A G protein-coupled receptor-like"/>
    <property type="match status" value="1"/>
</dbReference>
<dbReference type="PRINTS" id="PR00237">
    <property type="entry name" value="GPCRRHODOPSN"/>
</dbReference>